<dbReference type="OrthoDB" id="354283at2759"/>
<keyword evidence="9" id="KW-1185">Reference proteome</keyword>
<reference evidence="10" key="1">
    <citation type="submission" date="2025-08" db="UniProtKB">
        <authorList>
            <consortium name="RefSeq"/>
        </authorList>
    </citation>
    <scope>IDENTIFICATION</scope>
</reference>
<evidence type="ECO:0000256" key="5">
    <source>
        <dbReference type="ARBA" id="ARBA00022839"/>
    </source>
</evidence>
<keyword evidence="4" id="KW-0378">Hydrolase</keyword>
<dbReference type="Proteomes" id="UP000515125">
    <property type="component" value="Unplaced"/>
</dbReference>
<evidence type="ECO:0000256" key="1">
    <source>
        <dbReference type="ARBA" id="ARBA00004123"/>
    </source>
</evidence>
<dbReference type="PANTHER" id="PTHR12801">
    <property type="entry name" value="RNA EXONUCLEASE REXO1 / RECO3 FAMILY MEMBER-RELATED"/>
    <property type="match status" value="1"/>
</dbReference>
<keyword evidence="5" id="KW-0269">Exonuclease</keyword>
<evidence type="ECO:0000256" key="4">
    <source>
        <dbReference type="ARBA" id="ARBA00022801"/>
    </source>
</evidence>
<dbReference type="AlphaFoldDB" id="A0A6P6RPZ3"/>
<dbReference type="FunFam" id="3.30.420.10:FF:000031">
    <property type="entry name" value="RNA exonuclease 1"/>
    <property type="match status" value="1"/>
</dbReference>
<feature type="compositionally biased region" description="Basic residues" evidence="7">
    <location>
        <begin position="1"/>
        <end position="10"/>
    </location>
</feature>
<feature type="region of interest" description="Disordered" evidence="7">
    <location>
        <begin position="1"/>
        <end position="26"/>
    </location>
</feature>
<evidence type="ECO:0000259" key="8">
    <source>
        <dbReference type="SMART" id="SM00479"/>
    </source>
</evidence>
<dbReference type="PANTHER" id="PTHR12801:SF115">
    <property type="entry name" value="FI18136P1-RELATED"/>
    <property type="match status" value="1"/>
</dbReference>
<keyword evidence="3" id="KW-0540">Nuclease</keyword>
<dbReference type="GO" id="GO:0010629">
    <property type="term" value="P:negative regulation of gene expression"/>
    <property type="evidence" value="ECO:0007669"/>
    <property type="project" value="UniProtKB-ARBA"/>
</dbReference>
<dbReference type="GO" id="GO:0004527">
    <property type="term" value="F:exonuclease activity"/>
    <property type="evidence" value="ECO:0007669"/>
    <property type="project" value="UniProtKB-KW"/>
</dbReference>
<dbReference type="SMART" id="SM00479">
    <property type="entry name" value="EXOIII"/>
    <property type="match status" value="1"/>
</dbReference>
<dbReference type="InterPro" id="IPR013520">
    <property type="entry name" value="Ribonucl_H"/>
</dbReference>
<feature type="region of interest" description="Disordered" evidence="7">
    <location>
        <begin position="353"/>
        <end position="381"/>
    </location>
</feature>
<dbReference type="RefSeq" id="XP_026189891.1">
    <property type="nucleotide sequence ID" value="XM_026334106.1"/>
</dbReference>
<evidence type="ECO:0000313" key="10">
    <source>
        <dbReference type="RefSeq" id="XP_026189891.1"/>
    </source>
</evidence>
<dbReference type="GO" id="GO:0003676">
    <property type="term" value="F:nucleic acid binding"/>
    <property type="evidence" value="ECO:0007669"/>
    <property type="project" value="InterPro"/>
</dbReference>
<gene>
    <name evidence="10" type="primary">LOC34619269</name>
</gene>
<dbReference type="InterPro" id="IPR036397">
    <property type="entry name" value="RNaseH_sf"/>
</dbReference>
<organism evidence="9 10">
    <name type="scientific">Cyclospora cayetanensis</name>
    <dbReference type="NCBI Taxonomy" id="88456"/>
    <lineage>
        <taxon>Eukaryota</taxon>
        <taxon>Sar</taxon>
        <taxon>Alveolata</taxon>
        <taxon>Apicomplexa</taxon>
        <taxon>Conoidasida</taxon>
        <taxon>Coccidia</taxon>
        <taxon>Eucoccidiorida</taxon>
        <taxon>Eimeriorina</taxon>
        <taxon>Eimeriidae</taxon>
        <taxon>Cyclospora</taxon>
    </lineage>
</organism>
<dbReference type="InterPro" id="IPR047021">
    <property type="entry name" value="REXO1/3/4-like"/>
</dbReference>
<evidence type="ECO:0000256" key="6">
    <source>
        <dbReference type="ARBA" id="ARBA00023242"/>
    </source>
</evidence>
<dbReference type="InterPro" id="IPR034922">
    <property type="entry name" value="REX1-like_exo"/>
</dbReference>
<feature type="compositionally biased region" description="Polar residues" evidence="7">
    <location>
        <begin position="372"/>
        <end position="381"/>
    </location>
</feature>
<proteinExistence type="inferred from homology"/>
<dbReference type="Gene3D" id="3.30.420.10">
    <property type="entry name" value="Ribonuclease H-like superfamily/Ribonuclease H"/>
    <property type="match status" value="1"/>
</dbReference>
<feature type="region of interest" description="Disordered" evidence="7">
    <location>
        <begin position="449"/>
        <end position="468"/>
    </location>
</feature>
<evidence type="ECO:0000256" key="7">
    <source>
        <dbReference type="SAM" id="MobiDB-lite"/>
    </source>
</evidence>
<dbReference type="CDD" id="cd06145">
    <property type="entry name" value="REX1_like"/>
    <property type="match status" value="1"/>
</dbReference>
<feature type="domain" description="Exonuclease" evidence="8">
    <location>
        <begin position="165"/>
        <end position="322"/>
    </location>
</feature>
<dbReference type="GO" id="GO:0005634">
    <property type="term" value="C:nucleus"/>
    <property type="evidence" value="ECO:0007669"/>
    <property type="project" value="UniProtKB-SubCell"/>
</dbReference>
<evidence type="ECO:0000313" key="9">
    <source>
        <dbReference type="Proteomes" id="UP000515125"/>
    </source>
</evidence>
<comment type="similarity">
    <text evidence="2">Belongs to the REXO1/REXO3 family.</text>
</comment>
<name>A0A6P6RPZ3_9EIME</name>
<evidence type="ECO:0000256" key="2">
    <source>
        <dbReference type="ARBA" id="ARBA00006357"/>
    </source>
</evidence>
<dbReference type="SUPFAM" id="SSF53098">
    <property type="entry name" value="Ribonuclease H-like"/>
    <property type="match status" value="1"/>
</dbReference>
<feature type="compositionally biased region" description="Basic and acidic residues" evidence="7">
    <location>
        <begin position="353"/>
        <end position="363"/>
    </location>
</feature>
<comment type="subcellular location">
    <subcellularLocation>
        <location evidence="1">Nucleus</location>
    </subcellularLocation>
</comment>
<evidence type="ECO:0000256" key="3">
    <source>
        <dbReference type="ARBA" id="ARBA00022722"/>
    </source>
</evidence>
<sequence>MYYRQQLHRFPRGESNSAGAVQEPSRPPWLTVQNCHNVGSVVMVVVPYVDSNLLRIYGNCSDDKILAAVPQETKNALETLVGVQTRYSPHPACAEARTPLRKAVHTRWQLPAAIAREFPFAAFSPGFGPWCDIPPNHAVLDPLWLGNNDEVGGRWAWRSEARFDLLYGVDCEMVETALGKQLGRVCIVDCNCKVVVDLLVKPSITVLDYLTRYSGLTKEMLDAATLTLSDVHAHLRQVLPPGAILVGHSLEYDLRALKLVHSRCIDTTVLYPHNRMGLKLSLKRLAQLYLNKQMARKHGHDPKEDAQTAMLLAQKKIRNGPGFAAPLMQLTPLASALRQLQRHPEELCEELSQERKEYPKEQEQPLLHDSSRQTVEGSDSSVDAQDEAVLFLLDSFAHNSPAPLKGARVRDGLANDSEIIRVCKELLQRKSFNTGGSNTAQEACSGDALPVAPMAQPSSEATSNPRASDAHGVASWGVCVLRGYQRLCCRALHASTDQLYDFQDRTRLLLAAEAQLRQQRKGGQTGEEGSAPAAVDCMPVSANEALDSEELMTRSDGLQAEEGVCCDCLCRVKRSHSVCFSLLMPSYSADASGLIPCPKTLFPPVDQNEALFVIYLIDQLLDDLAASLKPQDLLLVVSPCGDAHRYFSLRSLQSALQGDLDESQASGTPGVSFASCVSPLSFSSSCKQAAKEDDFVKPIKWTSVFELELEKAKANFDGPGKGGWCSFIVKQSDAQ</sequence>
<keyword evidence="6" id="KW-0539">Nucleus</keyword>
<feature type="compositionally biased region" description="Polar residues" evidence="7">
    <location>
        <begin position="456"/>
        <end position="466"/>
    </location>
</feature>
<protein>
    <submittedName>
        <fullName evidence="10">Uncharacterized protein LOC34619269</fullName>
    </submittedName>
</protein>
<accession>A0A6P6RPZ3</accession>
<dbReference type="GeneID" id="34619269"/>
<dbReference type="InterPro" id="IPR012337">
    <property type="entry name" value="RNaseH-like_sf"/>
</dbReference>